<dbReference type="GeneID" id="4840902"/>
<reference evidence="6 7" key="1">
    <citation type="journal article" date="2007" name="Nat. Biotechnol.">
        <title>Genome sequence of the lignocellulose-bioconverting and xylose-fermenting yeast Pichia stipitis.</title>
        <authorList>
            <person name="Jeffries T.W."/>
            <person name="Grigoriev I.V."/>
            <person name="Grimwood J."/>
            <person name="Laplaza J.M."/>
            <person name="Aerts A."/>
            <person name="Salamov A."/>
            <person name="Schmutz J."/>
            <person name="Lindquist E."/>
            <person name="Dehal P."/>
            <person name="Shapiro H."/>
            <person name="Jin Y.S."/>
            <person name="Passoth V."/>
            <person name="Richardson P.M."/>
        </authorList>
    </citation>
    <scope>NUCLEOTIDE SEQUENCE [LARGE SCALE GENOMIC DNA]</scope>
    <source>
        <strain evidence="7">ATCC 58785 / CBS 6054 / NBRC 10063 / NRRL Y-11545</strain>
    </source>
</reference>
<dbReference type="InterPro" id="IPR029063">
    <property type="entry name" value="SAM-dependent_MTases_sf"/>
</dbReference>
<comment type="similarity">
    <text evidence="5">Belongs to the class I-like SAM-binding methyltransferase superfamily. EFM7 family.</text>
</comment>
<dbReference type="FunCoup" id="A3M0C6">
    <property type="interactions" value="151"/>
</dbReference>
<dbReference type="Gene3D" id="3.40.50.150">
    <property type="entry name" value="Vaccinia Virus protein VP39"/>
    <property type="match status" value="1"/>
</dbReference>
<dbReference type="PANTHER" id="PTHR14614:SF10">
    <property type="entry name" value="PROTEIN N-TERMINAL AND LYSINE N-METHYLTRANSFERASE EFM7"/>
    <property type="match status" value="1"/>
</dbReference>
<dbReference type="OrthoDB" id="46564at2759"/>
<organism evidence="6 7">
    <name type="scientific">Scheffersomyces stipitis (strain ATCC 58785 / CBS 6054 / NBRC 10063 / NRRL Y-11545)</name>
    <name type="common">Yeast</name>
    <name type="synonym">Pichia stipitis</name>
    <dbReference type="NCBI Taxonomy" id="322104"/>
    <lineage>
        <taxon>Eukaryota</taxon>
        <taxon>Fungi</taxon>
        <taxon>Dikarya</taxon>
        <taxon>Ascomycota</taxon>
        <taxon>Saccharomycotina</taxon>
        <taxon>Pichiomycetes</taxon>
        <taxon>Debaryomycetaceae</taxon>
        <taxon>Scheffersomyces</taxon>
    </lineage>
</organism>
<keyword evidence="3 5" id="KW-0808">Transferase</keyword>
<protein>
    <recommendedName>
        <fullName evidence="5">Protein N-terminal and lysine N-methyltransferase EFM7</fullName>
        <ecNumber evidence="5">2.1.1.-</ecNumber>
    </recommendedName>
    <alternativeName>
        <fullName evidence="5">Elongation factor methyltransferase 7</fullName>
    </alternativeName>
</protein>
<accession>A3M0C6</accession>
<dbReference type="eggNOG" id="KOG2920">
    <property type="taxonomic scope" value="Eukaryota"/>
</dbReference>
<evidence type="ECO:0000256" key="2">
    <source>
        <dbReference type="ARBA" id="ARBA00022603"/>
    </source>
</evidence>
<dbReference type="GO" id="GO:0016279">
    <property type="term" value="F:protein-lysine N-methyltransferase activity"/>
    <property type="evidence" value="ECO:0007669"/>
    <property type="project" value="UniProtKB-UniRule"/>
</dbReference>
<dbReference type="PROSITE" id="PS51560">
    <property type="entry name" value="SAM_MT_NNT1"/>
    <property type="match status" value="1"/>
</dbReference>
<sequence length="264" mass="30280">MSDDELSLEGGLFEEPEGFLPPPPESHFAYYERKLANVTPSKVDLKLVGKSPLWGHLLWNAGAYTADFLDKHALEYVKNKKVLELGAASGLPGIICALNGVEKIVSTDYPDADLISHIQYNFDALEKTGAYPKTCYDVKGYIWGHDVTPLVYGEETETKREIAESDKFDLIILADLVFNHTEHHKLLETCRNSLKTNGKCLVVFSPHRAHLLQDDLQFFETCENYDFKSERIELVNWKPMFEEDEETAEIRSRVYSYWLNPQWK</sequence>
<feature type="binding site" evidence="5">
    <location>
        <position position="108"/>
    </location>
    <ligand>
        <name>S-adenosyl-L-methionine</name>
        <dbReference type="ChEBI" id="CHEBI:59789"/>
    </ligand>
</feature>
<dbReference type="Proteomes" id="UP000002258">
    <property type="component" value="Chromosome 8"/>
</dbReference>
<name>A3M0C6_PICST</name>
<dbReference type="GO" id="GO:0005737">
    <property type="term" value="C:cytoplasm"/>
    <property type="evidence" value="ECO:0007669"/>
    <property type="project" value="UniProtKB-SubCell"/>
</dbReference>
<dbReference type="CDD" id="cd02440">
    <property type="entry name" value="AdoMet_MTases"/>
    <property type="match status" value="1"/>
</dbReference>
<gene>
    <name evidence="5" type="primary">EFM7</name>
    <name evidence="6" type="ORF">PICST_50590</name>
</gene>
<dbReference type="InterPro" id="IPR019410">
    <property type="entry name" value="Methyltransf_16"/>
</dbReference>
<dbReference type="InParanoid" id="A3M0C6"/>
<evidence type="ECO:0000256" key="4">
    <source>
        <dbReference type="ARBA" id="ARBA00022691"/>
    </source>
</evidence>
<dbReference type="EMBL" id="CP000502">
    <property type="protein sequence ID" value="ABN68687.2"/>
    <property type="molecule type" value="Genomic_DNA"/>
</dbReference>
<evidence type="ECO:0000256" key="1">
    <source>
        <dbReference type="ARBA" id="ARBA00022490"/>
    </source>
</evidence>
<feature type="binding site" evidence="5">
    <location>
        <position position="59"/>
    </location>
    <ligand>
        <name>S-adenosyl-L-methionine</name>
        <dbReference type="ChEBI" id="CHEBI:59789"/>
    </ligand>
</feature>
<evidence type="ECO:0000256" key="5">
    <source>
        <dbReference type="HAMAP-Rule" id="MF_03223"/>
    </source>
</evidence>
<feature type="binding site" evidence="5">
    <location>
        <begin position="86"/>
        <end position="88"/>
    </location>
    <ligand>
        <name>S-adenosyl-L-methionine</name>
        <dbReference type="ChEBI" id="CHEBI:59789"/>
    </ligand>
</feature>
<dbReference type="RefSeq" id="XP_001386716.2">
    <property type="nucleotide sequence ID" value="XM_001386679.1"/>
</dbReference>
<feature type="binding site" evidence="5">
    <location>
        <position position="174"/>
    </location>
    <ligand>
        <name>S-adenosyl-L-methionine</name>
        <dbReference type="ChEBI" id="CHEBI:59789"/>
    </ligand>
</feature>
<dbReference type="HAMAP" id="MF_03223">
    <property type="entry name" value="Methyltr_EFM7"/>
    <property type="match status" value="1"/>
</dbReference>
<evidence type="ECO:0000313" key="7">
    <source>
        <dbReference type="Proteomes" id="UP000002258"/>
    </source>
</evidence>
<feature type="binding site" evidence="5">
    <location>
        <position position="143"/>
    </location>
    <ligand>
        <name>S-adenosyl-L-methionine</name>
        <dbReference type="ChEBI" id="CHEBI:59789"/>
    </ligand>
</feature>
<dbReference type="GO" id="GO:0071885">
    <property type="term" value="F:N-terminal protein N-methyltransferase activity"/>
    <property type="evidence" value="ECO:0007669"/>
    <property type="project" value="UniProtKB-UniRule"/>
</dbReference>
<keyword evidence="2 5" id="KW-0489">Methyltransferase</keyword>
<dbReference type="InterPro" id="IPR025784">
    <property type="entry name" value="EFM7"/>
</dbReference>
<keyword evidence="1 5" id="KW-0963">Cytoplasm</keyword>
<keyword evidence="7" id="KW-1185">Reference proteome</keyword>
<dbReference type="HOGENOM" id="CLU_032409_0_0_1"/>
<comment type="function">
    <text evidence="5">S-adenosyl-L-methionine-dependent protein methyltransferase that trimethylates the N-terminal glycine 'Gly-2' of elongation factor 1-alpha, before also catalyzing the mono- and dimethylation of 'Lys-3'.</text>
</comment>
<dbReference type="AlphaFoldDB" id="A3M0C6"/>
<evidence type="ECO:0000313" key="6">
    <source>
        <dbReference type="EMBL" id="ABN68687.2"/>
    </source>
</evidence>
<dbReference type="EC" id="2.1.1.-" evidence="5"/>
<dbReference type="Pfam" id="PF10294">
    <property type="entry name" value="Methyltransf_16"/>
    <property type="match status" value="1"/>
</dbReference>
<dbReference type="OMA" id="VGHNPLW"/>
<proteinExistence type="inferred from homology"/>
<comment type="subcellular location">
    <subcellularLocation>
        <location evidence="5">Cytoplasm</location>
    </subcellularLocation>
</comment>
<dbReference type="PANTHER" id="PTHR14614">
    <property type="entry name" value="HEPATOCELLULAR CARCINOMA-ASSOCIATED ANTIGEN"/>
    <property type="match status" value="1"/>
</dbReference>
<dbReference type="STRING" id="322104.A3M0C6"/>
<keyword evidence="4 5" id="KW-0949">S-adenosyl-L-methionine</keyword>
<dbReference type="SUPFAM" id="SSF53335">
    <property type="entry name" value="S-adenosyl-L-methionine-dependent methyltransferases"/>
    <property type="match status" value="1"/>
</dbReference>
<evidence type="ECO:0000256" key="3">
    <source>
        <dbReference type="ARBA" id="ARBA00022679"/>
    </source>
</evidence>
<dbReference type="GO" id="GO:0000183">
    <property type="term" value="P:rDNA heterochromatin formation"/>
    <property type="evidence" value="ECO:0007669"/>
    <property type="project" value="EnsemblFungi"/>
</dbReference>
<dbReference type="KEGG" id="pic:PICST_50590"/>
<dbReference type="GO" id="GO:0032259">
    <property type="term" value="P:methylation"/>
    <property type="evidence" value="ECO:0007669"/>
    <property type="project" value="UniProtKB-KW"/>
</dbReference>